<name>A0A7X6DLP6_9BACT</name>
<dbReference type="InterPro" id="IPR007922">
    <property type="entry name" value="DciA-like"/>
</dbReference>
<dbReference type="PANTHER" id="PTHR36456:SF1">
    <property type="entry name" value="UPF0232 PROTEIN SCO3875"/>
    <property type="match status" value="1"/>
</dbReference>
<sequence length="198" mass="22076">MIYSARTGPRADPFTLTSPGRYYNIDPMSKGFSPTSISPILKGIIKDFGLEKGISGALLQIRWREIVGPQIASHTYPAEIRFDTLHLTVDSAVWMHQLSFLKKEIIEKCNRLLGKESIRKIQLRTGPLPPPLESPAETPVPVGECTAEEAAFIEKQIASIPDTELKESVRRALRRHLLHRQGEIKESAPGSSPDQAQR</sequence>
<proteinExistence type="predicted"/>
<gene>
    <name evidence="1" type="ORF">MNODULE_01940</name>
</gene>
<reference evidence="1 2" key="1">
    <citation type="journal article" date="2020" name="Nature">
        <title>Bacterial chemolithoautotrophy via manganese oxidation.</title>
        <authorList>
            <person name="Yu H."/>
            <person name="Leadbetter J.R."/>
        </authorList>
    </citation>
    <scope>NUCLEOTIDE SEQUENCE [LARGE SCALE GENOMIC DNA]</scope>
    <source>
        <strain evidence="1 2">Mn-1</strain>
    </source>
</reference>
<organism evidence="1 2">
    <name type="scientific">Candidatus Manganitrophus noduliformans</name>
    <dbReference type="NCBI Taxonomy" id="2606439"/>
    <lineage>
        <taxon>Bacteria</taxon>
        <taxon>Pseudomonadati</taxon>
        <taxon>Nitrospirota</taxon>
        <taxon>Nitrospiria</taxon>
        <taxon>Candidatus Troglogloeales</taxon>
        <taxon>Candidatus Manganitrophaceae</taxon>
        <taxon>Candidatus Manganitrophus</taxon>
    </lineage>
</organism>
<dbReference type="Pfam" id="PF05258">
    <property type="entry name" value="DciA"/>
    <property type="match status" value="1"/>
</dbReference>
<dbReference type="AlphaFoldDB" id="A0A7X6DLP6"/>
<evidence type="ECO:0000313" key="1">
    <source>
        <dbReference type="EMBL" id="NKE69511.1"/>
    </source>
</evidence>
<dbReference type="PANTHER" id="PTHR36456">
    <property type="entry name" value="UPF0232 PROTEIN SCO3875"/>
    <property type="match status" value="1"/>
</dbReference>
<keyword evidence="2" id="KW-1185">Reference proteome</keyword>
<dbReference type="EMBL" id="VTOW01000001">
    <property type="protein sequence ID" value="NKE69511.1"/>
    <property type="molecule type" value="Genomic_DNA"/>
</dbReference>
<evidence type="ECO:0000313" key="2">
    <source>
        <dbReference type="Proteomes" id="UP000534783"/>
    </source>
</evidence>
<dbReference type="Proteomes" id="UP000534783">
    <property type="component" value="Unassembled WGS sequence"/>
</dbReference>
<comment type="caution">
    <text evidence="1">The sequence shown here is derived from an EMBL/GenBank/DDBJ whole genome shotgun (WGS) entry which is preliminary data.</text>
</comment>
<protein>
    <submittedName>
        <fullName evidence="1">DUF721 domain-containing protein</fullName>
    </submittedName>
</protein>
<accession>A0A7X6DLP6</accession>